<reference evidence="1" key="1">
    <citation type="submission" date="2021-02" db="EMBL/GenBank/DDBJ databases">
        <authorList>
            <person name="Dougan E. K."/>
            <person name="Rhodes N."/>
            <person name="Thang M."/>
            <person name="Chan C."/>
        </authorList>
    </citation>
    <scope>NUCLEOTIDE SEQUENCE</scope>
</reference>
<accession>A0A813JXQ0</accession>
<dbReference type="EMBL" id="CAJNNW010026692">
    <property type="protein sequence ID" value="CAE8687111.1"/>
    <property type="molecule type" value="Genomic_DNA"/>
</dbReference>
<sequence>DIAPSMEDMEAFQAGAFLRGMTLPAQASDFGYEVTCHGNQLQAYEAPQDRASANSLLPERNSIELRVRGTFMEAMEVPKEDDLDEVLGMSKRRSWSEGDLATFREAMEAAEEL</sequence>
<proteinExistence type="predicted"/>
<name>A0A813JXQ0_POLGL</name>
<evidence type="ECO:0000313" key="1">
    <source>
        <dbReference type="EMBL" id="CAE8687111.1"/>
    </source>
</evidence>
<gene>
    <name evidence="1" type="ORF">PGLA2088_LOCUS25312</name>
</gene>
<evidence type="ECO:0000313" key="2">
    <source>
        <dbReference type="Proteomes" id="UP000626109"/>
    </source>
</evidence>
<feature type="non-terminal residue" evidence="1">
    <location>
        <position position="113"/>
    </location>
</feature>
<dbReference type="AlphaFoldDB" id="A0A813JXQ0"/>
<comment type="caution">
    <text evidence="1">The sequence shown here is derived from an EMBL/GenBank/DDBJ whole genome shotgun (WGS) entry which is preliminary data.</text>
</comment>
<protein>
    <submittedName>
        <fullName evidence="1">Uncharacterized protein</fullName>
    </submittedName>
</protein>
<organism evidence="1 2">
    <name type="scientific">Polarella glacialis</name>
    <name type="common">Dinoflagellate</name>
    <dbReference type="NCBI Taxonomy" id="89957"/>
    <lineage>
        <taxon>Eukaryota</taxon>
        <taxon>Sar</taxon>
        <taxon>Alveolata</taxon>
        <taxon>Dinophyceae</taxon>
        <taxon>Suessiales</taxon>
        <taxon>Suessiaceae</taxon>
        <taxon>Polarella</taxon>
    </lineage>
</organism>
<dbReference type="Proteomes" id="UP000626109">
    <property type="component" value="Unassembled WGS sequence"/>
</dbReference>